<reference evidence="2 3" key="3">
    <citation type="journal article" date="2013" name="Rice">
        <title>Improvement of the Oryza sativa Nipponbare reference genome using next generation sequence and optical map data.</title>
        <authorList>
            <person name="Kawahara Y."/>
            <person name="de la Bastide M."/>
            <person name="Hamilton J.P."/>
            <person name="Kanamori H."/>
            <person name="McCombie W.R."/>
            <person name="Ouyang S."/>
            <person name="Schwartz D.C."/>
            <person name="Tanaka T."/>
            <person name="Wu J."/>
            <person name="Zhou S."/>
            <person name="Childs K.L."/>
            <person name="Davidson R.M."/>
            <person name="Lin H."/>
            <person name="Quesada-Ocampo L."/>
            <person name="Vaillancourt B."/>
            <person name="Sakai H."/>
            <person name="Lee S.S."/>
            <person name="Kim J."/>
            <person name="Numa H."/>
            <person name="Itoh T."/>
            <person name="Buell C.R."/>
            <person name="Matsumoto T."/>
        </authorList>
    </citation>
    <scope>NUCLEOTIDE SEQUENCE [LARGE SCALE GENOMIC DNA]</scope>
    <source>
        <strain evidence="3">cv. Nipponbare</strain>
    </source>
</reference>
<gene>
    <name evidence="2" type="ordered locus">Os01g0879000</name>
    <name evidence="2" type="ORF">OSNPB_010879000</name>
</gene>
<dbReference type="Proteomes" id="UP000059680">
    <property type="component" value="Chromosome 1"/>
</dbReference>
<name>A0A0N7KE63_ORYSJ</name>
<organism evidence="2 3">
    <name type="scientific">Oryza sativa subsp. japonica</name>
    <name type="common">Rice</name>
    <dbReference type="NCBI Taxonomy" id="39947"/>
    <lineage>
        <taxon>Eukaryota</taxon>
        <taxon>Viridiplantae</taxon>
        <taxon>Streptophyta</taxon>
        <taxon>Embryophyta</taxon>
        <taxon>Tracheophyta</taxon>
        <taxon>Spermatophyta</taxon>
        <taxon>Magnoliopsida</taxon>
        <taxon>Liliopsida</taxon>
        <taxon>Poales</taxon>
        <taxon>Poaceae</taxon>
        <taxon>BOP clade</taxon>
        <taxon>Oryzoideae</taxon>
        <taxon>Oryzeae</taxon>
        <taxon>Oryzinae</taxon>
        <taxon>Oryza</taxon>
        <taxon>Oryza sativa</taxon>
    </lineage>
</organism>
<evidence type="ECO:0000313" key="3">
    <source>
        <dbReference type="Proteomes" id="UP000059680"/>
    </source>
</evidence>
<dbReference type="Gramene" id="Os01t0879000-01">
    <property type="protein sequence ID" value="Os01t0879000-01"/>
    <property type="gene ID" value="Os01g0879000"/>
</dbReference>
<keyword evidence="3" id="KW-1185">Reference proteome</keyword>
<sequence>PYPLVPLPPSRCTLLLTPHRRRRQLRRRFSGDGARWLQQRLVAATVTKRERTSVLKRQRAAATVTEGKCAVAHGPSASLLYPSSLLSPLPPASLLSPPPPASLHSPLLSGEGGGGARKEVRQWRGEGSGGGSRQRDADLAPASLGRVDPPPPVLGRGTGGGASGGARRHRRVGGAVGSRAGAGERIRCRPSTPSLGSNESILTS</sequence>
<dbReference type="AlphaFoldDB" id="A0A0N7KE63"/>
<reference evidence="3" key="1">
    <citation type="journal article" date="2005" name="Nature">
        <title>The map-based sequence of the rice genome.</title>
        <authorList>
            <consortium name="International rice genome sequencing project (IRGSP)"/>
            <person name="Matsumoto T."/>
            <person name="Wu J."/>
            <person name="Kanamori H."/>
            <person name="Katayose Y."/>
            <person name="Fujisawa M."/>
            <person name="Namiki N."/>
            <person name="Mizuno H."/>
            <person name="Yamamoto K."/>
            <person name="Antonio B.A."/>
            <person name="Baba T."/>
            <person name="Sakata K."/>
            <person name="Nagamura Y."/>
            <person name="Aoki H."/>
            <person name="Arikawa K."/>
            <person name="Arita K."/>
            <person name="Bito T."/>
            <person name="Chiden Y."/>
            <person name="Fujitsuka N."/>
            <person name="Fukunaka R."/>
            <person name="Hamada M."/>
            <person name="Harada C."/>
            <person name="Hayashi A."/>
            <person name="Hijishita S."/>
            <person name="Honda M."/>
            <person name="Hosokawa S."/>
            <person name="Ichikawa Y."/>
            <person name="Idonuma A."/>
            <person name="Iijima M."/>
            <person name="Ikeda M."/>
            <person name="Ikeno M."/>
            <person name="Ito K."/>
            <person name="Ito S."/>
            <person name="Ito T."/>
            <person name="Ito Y."/>
            <person name="Ito Y."/>
            <person name="Iwabuchi A."/>
            <person name="Kamiya K."/>
            <person name="Karasawa W."/>
            <person name="Kurita K."/>
            <person name="Katagiri S."/>
            <person name="Kikuta A."/>
            <person name="Kobayashi H."/>
            <person name="Kobayashi N."/>
            <person name="Machita K."/>
            <person name="Maehara T."/>
            <person name="Masukawa M."/>
            <person name="Mizubayashi T."/>
            <person name="Mukai Y."/>
            <person name="Nagasaki H."/>
            <person name="Nagata Y."/>
            <person name="Naito S."/>
            <person name="Nakashima M."/>
            <person name="Nakama Y."/>
            <person name="Nakamichi Y."/>
            <person name="Nakamura M."/>
            <person name="Meguro A."/>
            <person name="Negishi M."/>
            <person name="Ohta I."/>
            <person name="Ohta T."/>
            <person name="Okamoto M."/>
            <person name="Ono N."/>
            <person name="Saji S."/>
            <person name="Sakaguchi M."/>
            <person name="Sakai K."/>
            <person name="Shibata M."/>
            <person name="Shimokawa T."/>
            <person name="Song J."/>
            <person name="Takazaki Y."/>
            <person name="Terasawa K."/>
            <person name="Tsugane M."/>
            <person name="Tsuji K."/>
            <person name="Ueda S."/>
            <person name="Waki K."/>
            <person name="Yamagata H."/>
            <person name="Yamamoto M."/>
            <person name="Yamamoto S."/>
            <person name="Yamane H."/>
            <person name="Yoshiki S."/>
            <person name="Yoshihara R."/>
            <person name="Yukawa K."/>
            <person name="Zhong H."/>
            <person name="Yano M."/>
            <person name="Yuan Q."/>
            <person name="Ouyang S."/>
            <person name="Liu J."/>
            <person name="Jones K.M."/>
            <person name="Gansberger K."/>
            <person name="Moffat K."/>
            <person name="Hill J."/>
            <person name="Bera J."/>
            <person name="Fadrosh D."/>
            <person name="Jin S."/>
            <person name="Johri S."/>
            <person name="Kim M."/>
            <person name="Overton L."/>
            <person name="Reardon M."/>
            <person name="Tsitrin T."/>
            <person name="Vuong H."/>
            <person name="Weaver B."/>
            <person name="Ciecko A."/>
            <person name="Tallon L."/>
            <person name="Jackson J."/>
            <person name="Pai G."/>
            <person name="Aken S.V."/>
            <person name="Utterback T."/>
            <person name="Reidmuller S."/>
            <person name="Feldblyum T."/>
            <person name="Hsiao J."/>
            <person name="Zismann V."/>
            <person name="Iobst S."/>
            <person name="de Vazeille A.R."/>
            <person name="Buell C.R."/>
            <person name="Ying K."/>
            <person name="Li Y."/>
            <person name="Lu T."/>
            <person name="Huang Y."/>
            <person name="Zhao Q."/>
            <person name="Feng Q."/>
            <person name="Zhang L."/>
            <person name="Zhu J."/>
            <person name="Weng Q."/>
            <person name="Mu J."/>
            <person name="Lu Y."/>
            <person name="Fan D."/>
            <person name="Liu Y."/>
            <person name="Guan J."/>
            <person name="Zhang Y."/>
            <person name="Yu S."/>
            <person name="Liu X."/>
            <person name="Zhang Y."/>
            <person name="Hong G."/>
            <person name="Han B."/>
            <person name="Choisne N."/>
            <person name="Demange N."/>
            <person name="Orjeda G."/>
            <person name="Samain S."/>
            <person name="Cattolico L."/>
            <person name="Pelletier E."/>
            <person name="Couloux A."/>
            <person name="Segurens B."/>
            <person name="Wincker P."/>
            <person name="D'Hont A."/>
            <person name="Scarpelli C."/>
            <person name="Weissenbach J."/>
            <person name="Salanoubat M."/>
            <person name="Quetier F."/>
            <person name="Yu Y."/>
            <person name="Kim H.R."/>
            <person name="Rambo T."/>
            <person name="Currie J."/>
            <person name="Collura K."/>
            <person name="Luo M."/>
            <person name="Yang T."/>
            <person name="Ammiraju J.S.S."/>
            <person name="Engler F."/>
            <person name="Soderlund C."/>
            <person name="Wing R.A."/>
            <person name="Palmer L.E."/>
            <person name="de la Bastide M."/>
            <person name="Spiegel L."/>
            <person name="Nascimento L."/>
            <person name="Zutavern T."/>
            <person name="O'Shaughnessy A."/>
            <person name="Dike S."/>
            <person name="Dedhia N."/>
            <person name="Preston R."/>
            <person name="Balija V."/>
            <person name="McCombie W.R."/>
            <person name="Chow T."/>
            <person name="Chen H."/>
            <person name="Chung M."/>
            <person name="Chen C."/>
            <person name="Shaw J."/>
            <person name="Wu H."/>
            <person name="Hsiao K."/>
            <person name="Chao Y."/>
            <person name="Chu M."/>
            <person name="Cheng C."/>
            <person name="Hour A."/>
            <person name="Lee P."/>
            <person name="Lin S."/>
            <person name="Lin Y."/>
            <person name="Liou J."/>
            <person name="Liu S."/>
            <person name="Hsing Y."/>
            <person name="Raghuvanshi S."/>
            <person name="Mohanty A."/>
            <person name="Bharti A.K."/>
            <person name="Gaur A."/>
            <person name="Gupta V."/>
            <person name="Kumar D."/>
            <person name="Ravi V."/>
            <person name="Vij S."/>
            <person name="Kapur A."/>
            <person name="Khurana P."/>
            <person name="Khurana P."/>
            <person name="Khurana J.P."/>
            <person name="Tyagi A.K."/>
            <person name="Gaikwad K."/>
            <person name="Singh A."/>
            <person name="Dalal V."/>
            <person name="Srivastava S."/>
            <person name="Dixit A."/>
            <person name="Pal A.K."/>
            <person name="Ghazi I.A."/>
            <person name="Yadav M."/>
            <person name="Pandit A."/>
            <person name="Bhargava A."/>
            <person name="Sureshbabu K."/>
            <person name="Batra K."/>
            <person name="Sharma T.R."/>
            <person name="Mohapatra T."/>
            <person name="Singh N.K."/>
            <person name="Messing J."/>
            <person name="Nelson A.B."/>
            <person name="Fuks G."/>
            <person name="Kavchok S."/>
            <person name="Keizer G."/>
            <person name="Linton E."/>
            <person name="Llaca V."/>
            <person name="Song R."/>
            <person name="Tanyolac B."/>
            <person name="Young S."/>
            <person name="Ho-Il K."/>
            <person name="Hahn J.H."/>
            <person name="Sangsakoo G."/>
            <person name="Vanavichit A."/>
            <person name="de Mattos Luiz.A.T."/>
            <person name="Zimmer P.D."/>
            <person name="Malone G."/>
            <person name="Dellagostin O."/>
            <person name="de Oliveira A.C."/>
            <person name="Bevan M."/>
            <person name="Bancroft I."/>
            <person name="Minx P."/>
            <person name="Cordum H."/>
            <person name="Wilson R."/>
            <person name="Cheng Z."/>
            <person name="Jin W."/>
            <person name="Jiang J."/>
            <person name="Leong S.A."/>
            <person name="Iwama H."/>
            <person name="Gojobori T."/>
            <person name="Itoh T."/>
            <person name="Niimura Y."/>
            <person name="Fujii Y."/>
            <person name="Habara T."/>
            <person name="Sakai H."/>
            <person name="Sato Y."/>
            <person name="Wilson G."/>
            <person name="Kumar K."/>
            <person name="McCouch S."/>
            <person name="Juretic N."/>
            <person name="Hoen D."/>
            <person name="Wright S."/>
            <person name="Bruskiewich R."/>
            <person name="Bureau T."/>
            <person name="Miyao A."/>
            <person name="Hirochika H."/>
            <person name="Nishikawa T."/>
            <person name="Kadowaki K."/>
            <person name="Sugiura M."/>
            <person name="Burr B."/>
            <person name="Sasaki T."/>
        </authorList>
    </citation>
    <scope>NUCLEOTIDE SEQUENCE [LARGE SCALE GENOMIC DNA]</scope>
    <source>
        <strain evidence="3">cv. Nipponbare</strain>
    </source>
</reference>
<dbReference type="EMBL" id="AP014957">
    <property type="protein sequence ID" value="BAS75537.1"/>
    <property type="molecule type" value="Genomic_DNA"/>
</dbReference>
<feature type="compositionally biased region" description="Polar residues" evidence="1">
    <location>
        <begin position="191"/>
        <end position="204"/>
    </location>
</feature>
<dbReference type="InParanoid" id="A0A0N7KE63"/>
<dbReference type="PaxDb" id="39947-A0A0N7KE63"/>
<protein>
    <submittedName>
        <fullName evidence="2">Os01g0879000 protein</fullName>
    </submittedName>
</protein>
<proteinExistence type="predicted"/>
<feature type="non-terminal residue" evidence="2">
    <location>
        <position position="1"/>
    </location>
</feature>
<evidence type="ECO:0000256" key="1">
    <source>
        <dbReference type="SAM" id="MobiDB-lite"/>
    </source>
</evidence>
<reference evidence="2 3" key="2">
    <citation type="journal article" date="2013" name="Plant Cell Physiol.">
        <title>Rice Annotation Project Database (RAP-DB): an integrative and interactive database for rice genomics.</title>
        <authorList>
            <person name="Sakai H."/>
            <person name="Lee S.S."/>
            <person name="Tanaka T."/>
            <person name="Numa H."/>
            <person name="Kim J."/>
            <person name="Kawahara Y."/>
            <person name="Wakimoto H."/>
            <person name="Yang C.C."/>
            <person name="Iwamoto M."/>
            <person name="Abe T."/>
            <person name="Yamada Y."/>
            <person name="Muto A."/>
            <person name="Inokuchi H."/>
            <person name="Ikemura T."/>
            <person name="Matsumoto T."/>
            <person name="Sasaki T."/>
            <person name="Itoh T."/>
        </authorList>
    </citation>
    <scope>NUCLEOTIDE SEQUENCE [LARGE SCALE GENOMIC DNA]</scope>
    <source>
        <strain evidence="3">cv. Nipponbare</strain>
    </source>
</reference>
<evidence type="ECO:0000313" key="2">
    <source>
        <dbReference type="EMBL" id="BAS75537.1"/>
    </source>
</evidence>
<accession>A0A0N7KE63</accession>
<feature type="region of interest" description="Disordered" evidence="1">
    <location>
        <begin position="96"/>
        <end position="204"/>
    </location>
</feature>